<protein>
    <submittedName>
        <fullName evidence="3">Uncharacterized protein</fullName>
    </submittedName>
</protein>
<dbReference type="InterPro" id="IPR029062">
    <property type="entry name" value="Class_I_gatase-like"/>
</dbReference>
<name>T0YBQ8_9ZZZZ</name>
<dbReference type="PANTHER" id="PTHR43130">
    <property type="entry name" value="ARAC-FAMILY TRANSCRIPTIONAL REGULATOR"/>
    <property type="match status" value="1"/>
</dbReference>
<reference evidence="3" key="1">
    <citation type="submission" date="2013-08" db="EMBL/GenBank/DDBJ databases">
        <authorList>
            <person name="Mendez C."/>
            <person name="Richter M."/>
            <person name="Ferrer M."/>
            <person name="Sanchez J."/>
        </authorList>
    </citation>
    <scope>NUCLEOTIDE SEQUENCE</scope>
</reference>
<dbReference type="Pfam" id="PF21631">
    <property type="entry name" value="A9CJY8-like_N"/>
    <property type="match status" value="1"/>
</dbReference>
<feature type="non-terminal residue" evidence="3">
    <location>
        <position position="192"/>
    </location>
</feature>
<dbReference type="Gene3D" id="3.30.2130.10">
    <property type="entry name" value="VC0802-like"/>
    <property type="match status" value="1"/>
</dbReference>
<dbReference type="SUPFAM" id="SSF52317">
    <property type="entry name" value="Class I glutamine amidotransferase-like"/>
    <property type="match status" value="1"/>
</dbReference>
<evidence type="ECO:0000259" key="1">
    <source>
        <dbReference type="Pfam" id="PF13840"/>
    </source>
</evidence>
<reference evidence="3" key="2">
    <citation type="journal article" date="2014" name="ISME J.">
        <title>Microbial stratification in low pH oxic and suboxic macroscopic growths along an acid mine drainage.</title>
        <authorList>
            <person name="Mendez-Garcia C."/>
            <person name="Mesa V."/>
            <person name="Sprenger R.R."/>
            <person name="Richter M."/>
            <person name="Diez M.S."/>
            <person name="Solano J."/>
            <person name="Bargiela R."/>
            <person name="Golyshina O.V."/>
            <person name="Manteca A."/>
            <person name="Ramos J.L."/>
            <person name="Gallego J.R."/>
            <person name="Llorente I."/>
            <person name="Martins Dos Santos V.A."/>
            <person name="Jensen O.N."/>
            <person name="Pelaez A.I."/>
            <person name="Sanchez J."/>
            <person name="Ferrer M."/>
        </authorList>
    </citation>
    <scope>NUCLEOTIDE SEQUENCE</scope>
</reference>
<feature type="non-terminal residue" evidence="3">
    <location>
        <position position="1"/>
    </location>
</feature>
<evidence type="ECO:0000313" key="3">
    <source>
        <dbReference type="EMBL" id="EQD32671.1"/>
    </source>
</evidence>
<sequence length="192" mass="19746">VLSSRRAATHHGAFNDLARAGVVVVSEVVVDDGDLVTSGGVTAGLDLGLHLVVRCCGSDLAAQIATDLEYPCPAGLDASAEPTTALRLRLGSIDLGIARLGPAEAIPAWAQSASWASVTRTDSELSIVCPLSESPSMLTTSGPWRALSVAGPLSHDLVGILSELARPLAKASIPIFAISSFDTDHVLVRTAD</sequence>
<dbReference type="AlphaFoldDB" id="T0YBQ8"/>
<evidence type="ECO:0000259" key="2">
    <source>
        <dbReference type="Pfam" id="PF21631"/>
    </source>
</evidence>
<proteinExistence type="predicted"/>
<dbReference type="InterPro" id="IPR052158">
    <property type="entry name" value="INH-QAR"/>
</dbReference>
<dbReference type="EMBL" id="AUZX01014299">
    <property type="protein sequence ID" value="EQD32671.1"/>
    <property type="molecule type" value="Genomic_DNA"/>
</dbReference>
<dbReference type="InterPro" id="IPR045865">
    <property type="entry name" value="ACT-like_dom_sf"/>
</dbReference>
<dbReference type="InterPro" id="IPR049447">
    <property type="entry name" value="A9CJY8-like_N"/>
</dbReference>
<comment type="caution">
    <text evidence="3">The sequence shown here is derived from an EMBL/GenBank/DDBJ whole genome shotgun (WGS) entry which is preliminary data.</text>
</comment>
<organism evidence="3">
    <name type="scientific">mine drainage metagenome</name>
    <dbReference type="NCBI Taxonomy" id="410659"/>
    <lineage>
        <taxon>unclassified sequences</taxon>
        <taxon>metagenomes</taxon>
        <taxon>ecological metagenomes</taxon>
    </lineage>
</organism>
<feature type="domain" description="CASTOR ACT" evidence="1">
    <location>
        <begin position="143"/>
        <end position="192"/>
    </location>
</feature>
<gene>
    <name evidence="3" type="ORF">B1A_19378</name>
</gene>
<dbReference type="PANTHER" id="PTHR43130:SF3">
    <property type="entry name" value="HTH-TYPE TRANSCRIPTIONAL REGULATOR RV1931C"/>
    <property type="match status" value="1"/>
</dbReference>
<dbReference type="SUPFAM" id="SSF55021">
    <property type="entry name" value="ACT-like"/>
    <property type="match status" value="2"/>
</dbReference>
<dbReference type="InterPro" id="IPR027795">
    <property type="entry name" value="CASTOR_ACT_dom"/>
</dbReference>
<dbReference type="Gene3D" id="3.40.50.880">
    <property type="match status" value="1"/>
</dbReference>
<dbReference type="Pfam" id="PF13840">
    <property type="entry name" value="ACT_7"/>
    <property type="match status" value="1"/>
</dbReference>
<accession>T0YBQ8</accession>
<feature type="domain" description="A9CJY8-like N-terminal" evidence="2">
    <location>
        <begin position="96"/>
        <end position="130"/>
    </location>
</feature>